<evidence type="ECO:0000313" key="1">
    <source>
        <dbReference type="EMBL" id="KAJ9107753.1"/>
    </source>
</evidence>
<sequence length="67" mass="7553">MEKLEELGYKYKYTGSSAKNTGNVDEGDKHSRRGPSGRWVLKGKRPLSAQVTLDSYLFLPSFVPFDV</sequence>
<accession>A0ACC2W7P7</accession>
<keyword evidence="2" id="KW-1185">Reference proteome</keyword>
<dbReference type="Proteomes" id="UP001230649">
    <property type="component" value="Unassembled WGS sequence"/>
</dbReference>
<comment type="caution">
    <text evidence="1">The sequence shown here is derived from an EMBL/GenBank/DDBJ whole genome shotgun (WGS) entry which is preliminary data.</text>
</comment>
<protein>
    <submittedName>
        <fullName evidence="1">Uncharacterized protein</fullName>
    </submittedName>
</protein>
<organism evidence="1 2">
    <name type="scientific">Naganishia adeliensis</name>
    <dbReference type="NCBI Taxonomy" id="92952"/>
    <lineage>
        <taxon>Eukaryota</taxon>
        <taxon>Fungi</taxon>
        <taxon>Dikarya</taxon>
        <taxon>Basidiomycota</taxon>
        <taxon>Agaricomycotina</taxon>
        <taxon>Tremellomycetes</taxon>
        <taxon>Filobasidiales</taxon>
        <taxon>Filobasidiaceae</taxon>
        <taxon>Naganishia</taxon>
    </lineage>
</organism>
<gene>
    <name evidence="1" type="ORF">QFC20_003698</name>
</gene>
<proteinExistence type="predicted"/>
<name>A0ACC2W7P7_9TREE</name>
<reference evidence="1" key="1">
    <citation type="submission" date="2023-04" db="EMBL/GenBank/DDBJ databases">
        <title>Draft Genome sequencing of Naganishia species isolated from polar environments using Oxford Nanopore Technology.</title>
        <authorList>
            <person name="Leo P."/>
            <person name="Venkateswaran K."/>
        </authorList>
    </citation>
    <scope>NUCLEOTIDE SEQUENCE</scope>
    <source>
        <strain evidence="1">MNA-CCFEE 5262</strain>
    </source>
</reference>
<evidence type="ECO:0000313" key="2">
    <source>
        <dbReference type="Proteomes" id="UP001230649"/>
    </source>
</evidence>
<dbReference type="EMBL" id="JASBWS010000036">
    <property type="protein sequence ID" value="KAJ9107753.1"/>
    <property type="molecule type" value="Genomic_DNA"/>
</dbReference>